<dbReference type="Proteomes" id="UP000294489">
    <property type="component" value="Unassembled WGS sequence"/>
</dbReference>
<dbReference type="EMBL" id="SOEC01000015">
    <property type="protein sequence ID" value="TDX26809.1"/>
    <property type="molecule type" value="Genomic_DNA"/>
</dbReference>
<evidence type="ECO:0000256" key="1">
    <source>
        <dbReference type="SAM" id="MobiDB-lite"/>
    </source>
</evidence>
<gene>
    <name evidence="3" type="ORF">DFO67_11574</name>
</gene>
<evidence type="ECO:0000256" key="2">
    <source>
        <dbReference type="SAM" id="Phobius"/>
    </source>
</evidence>
<evidence type="ECO:0000313" key="3">
    <source>
        <dbReference type="EMBL" id="TDX26809.1"/>
    </source>
</evidence>
<proteinExistence type="predicted"/>
<protein>
    <submittedName>
        <fullName evidence="3">Conjugal transfer pilus assembly protein TraE</fullName>
    </submittedName>
</protein>
<feature type="region of interest" description="Disordered" evidence="1">
    <location>
        <begin position="182"/>
        <end position="207"/>
    </location>
</feature>
<dbReference type="OrthoDB" id="7405099at2"/>
<name>A0A4R8FKR1_9GAMM</name>
<dbReference type="AlphaFoldDB" id="A0A4R8FKR1"/>
<evidence type="ECO:0000313" key="4">
    <source>
        <dbReference type="Proteomes" id="UP000294489"/>
    </source>
</evidence>
<feature type="transmembrane region" description="Helical" evidence="2">
    <location>
        <begin position="18"/>
        <end position="39"/>
    </location>
</feature>
<feature type="compositionally biased region" description="Basic and acidic residues" evidence="1">
    <location>
        <begin position="185"/>
        <end position="207"/>
    </location>
</feature>
<organism evidence="3 4">
    <name type="scientific">Modicisalibacter xianhensis</name>
    <dbReference type="NCBI Taxonomy" id="442341"/>
    <lineage>
        <taxon>Bacteria</taxon>
        <taxon>Pseudomonadati</taxon>
        <taxon>Pseudomonadota</taxon>
        <taxon>Gammaproteobacteria</taxon>
        <taxon>Oceanospirillales</taxon>
        <taxon>Halomonadaceae</taxon>
        <taxon>Modicisalibacter</taxon>
    </lineage>
</organism>
<dbReference type="Pfam" id="PF05309">
    <property type="entry name" value="TraE"/>
    <property type="match status" value="1"/>
</dbReference>
<accession>A0A4R8FKR1</accession>
<keyword evidence="2" id="KW-1133">Transmembrane helix</keyword>
<comment type="caution">
    <text evidence="3">The sequence shown here is derived from an EMBL/GenBank/DDBJ whole genome shotgun (WGS) entry which is preliminary data.</text>
</comment>
<keyword evidence="2" id="KW-0812">Transmembrane</keyword>
<sequence>MNLKTFFKTHDGALSENLFHRIVVLGLIAALVLVSIKAFSRDAIVTLQPYTLKGDAWITQNSASQSYKEAWGLLLAQLSGNVTPGTVDFVKERFDPLLAPSIYTGVMEALEVQAEQIRNDRVSMRFEPRSIEYEPTTDKVFVYGYSYIEGPSSEPDRGDRTYEYIVDIRDYAPVVTHLETYSGRPRTERIRQQMQRQEESRRERENG</sequence>
<reference evidence="3 4" key="1">
    <citation type="submission" date="2019-03" db="EMBL/GenBank/DDBJ databases">
        <title>Freshwater and sediment microbial communities from various areas in North America, analyzing microbe dynamics in response to fracking.</title>
        <authorList>
            <person name="Lamendella R."/>
        </authorList>
    </citation>
    <scope>NUCLEOTIDE SEQUENCE [LARGE SCALE GENOMIC DNA]</scope>
    <source>
        <strain evidence="3 4">6_TX</strain>
    </source>
</reference>
<dbReference type="RefSeq" id="WP_134019379.1">
    <property type="nucleotide sequence ID" value="NZ_SOEC01000015.1"/>
</dbReference>
<keyword evidence="2" id="KW-0472">Membrane</keyword>
<dbReference type="InterPro" id="IPR007973">
    <property type="entry name" value="Pilus_assembly_TraE"/>
</dbReference>